<dbReference type="EMBL" id="AP018174">
    <property type="protein sequence ID" value="BAY15164.1"/>
    <property type="molecule type" value="Genomic_DNA"/>
</dbReference>
<evidence type="ECO:0000313" key="1">
    <source>
        <dbReference type="EMBL" id="BAY15164.1"/>
    </source>
</evidence>
<dbReference type="AlphaFoldDB" id="A0A1Z4GCC7"/>
<gene>
    <name evidence="1" type="ORF">NIES21_09790</name>
</gene>
<dbReference type="InterPro" id="IPR029470">
    <property type="entry name" value="PDDEXK_4"/>
</dbReference>
<dbReference type="OrthoDB" id="479643at2"/>
<proteinExistence type="predicted"/>
<name>A0A1Z4GCC7_9CYAN</name>
<organism evidence="1 2">
    <name type="scientific">Anabaenopsis circularis NIES-21</name>
    <dbReference type="NCBI Taxonomy" id="1085406"/>
    <lineage>
        <taxon>Bacteria</taxon>
        <taxon>Bacillati</taxon>
        <taxon>Cyanobacteriota</taxon>
        <taxon>Cyanophyceae</taxon>
        <taxon>Nostocales</taxon>
        <taxon>Nodulariaceae</taxon>
        <taxon>Anabaenopsis</taxon>
    </lineage>
</organism>
<reference evidence="1 2" key="1">
    <citation type="submission" date="2017-06" db="EMBL/GenBank/DDBJ databases">
        <title>Genome sequencing of cyanobaciteial culture collection at National Institute for Environmental Studies (NIES).</title>
        <authorList>
            <person name="Hirose Y."/>
            <person name="Shimura Y."/>
            <person name="Fujisawa T."/>
            <person name="Nakamura Y."/>
            <person name="Kawachi M."/>
        </authorList>
    </citation>
    <scope>NUCLEOTIDE SEQUENCE [LARGE SCALE GENOMIC DNA]</scope>
    <source>
        <strain evidence="1 2">NIES-21</strain>
    </source>
</reference>
<accession>A0A1Z4GCC7</accession>
<dbReference type="Proteomes" id="UP000218287">
    <property type="component" value="Chromosome"/>
</dbReference>
<sequence length="384" mass="44511">MSLFTNLLNLHSGSKPLEDFFTEIVAYFFSIHQDLLIAWLQQNLIIGDKSYSRITITTQKEHQGLESHTADSRFDILIELSNGLDTDVIIIESKIGSTDGNNALKRYVEILSSLPNVNQRILLYITRNYDPQEEIKTFASKQKTTVNFHQLRWYQFYSFLDKHGSDTLAQEILTFMRSNQMAGKNQFSSIDLLTMMNFNKTLNFMQATLSEEVEAEFKNAFGRVTSGSPSITQWRHHSRYIIYTGLSDGWNLWCGLGYFYLNSDDLTSYPYIGICLEVSPTFKNRPKIIKAMQNIVNDKPEIWTPCGLTVTPDWSSIFYRKTLQEFLSYEDQLCPIKEFFIEAIKELEIVREKYFDFPWKGLSAGEMIQEDMECADNLQQTLSN</sequence>
<evidence type="ECO:0000313" key="2">
    <source>
        <dbReference type="Proteomes" id="UP000218287"/>
    </source>
</evidence>
<protein>
    <submittedName>
        <fullName evidence="1">Uncharacterized protein</fullName>
    </submittedName>
</protein>
<dbReference type="Pfam" id="PF14281">
    <property type="entry name" value="PDDEXK_4"/>
    <property type="match status" value="1"/>
</dbReference>
<keyword evidence="2" id="KW-1185">Reference proteome</keyword>